<dbReference type="EMBL" id="FAVB01000011">
    <property type="protein sequence ID" value="CUU90698.1"/>
    <property type="molecule type" value="Genomic_DNA"/>
</dbReference>
<name>A0A0S4SY01_CAMHY</name>
<proteinExistence type="inferred from homology"/>
<dbReference type="GO" id="GO:0003887">
    <property type="term" value="F:DNA-directed DNA polymerase activity"/>
    <property type="evidence" value="ECO:0007669"/>
    <property type="project" value="InterPro"/>
</dbReference>
<dbReference type="Proteomes" id="UP000052237">
    <property type="component" value="Unassembled WGS sequence"/>
</dbReference>
<organism evidence="3 4">
    <name type="scientific">Campylobacter hyointestinalis subsp. hyointestinalis</name>
    <dbReference type="NCBI Taxonomy" id="91352"/>
    <lineage>
        <taxon>Bacteria</taxon>
        <taxon>Pseudomonadati</taxon>
        <taxon>Campylobacterota</taxon>
        <taxon>Epsilonproteobacteria</taxon>
        <taxon>Campylobacterales</taxon>
        <taxon>Campylobacteraceae</taxon>
        <taxon>Campylobacter</taxon>
    </lineage>
</organism>
<dbReference type="InterPro" id="IPR000525">
    <property type="entry name" value="Initiator_Rep_WH1"/>
</dbReference>
<evidence type="ECO:0000313" key="3">
    <source>
        <dbReference type="EMBL" id="CUU90698.1"/>
    </source>
</evidence>
<feature type="domain" description="Initiator Rep protein WH1" evidence="2">
    <location>
        <begin position="10"/>
        <end position="165"/>
    </location>
</feature>
<dbReference type="Pfam" id="PF21205">
    <property type="entry name" value="Rep3_C"/>
    <property type="match status" value="1"/>
</dbReference>
<reference evidence="3 4" key="1">
    <citation type="submission" date="2015-11" db="EMBL/GenBank/DDBJ databases">
        <authorList>
            <consortium name="Pathogen Informatics"/>
        </authorList>
    </citation>
    <scope>NUCLEOTIDE SEQUENCE [LARGE SCALE GENOMIC DNA]</scope>
    <source>
        <strain evidence="3 4">006A-0059</strain>
    </source>
</reference>
<comment type="caution">
    <text evidence="3">The sequence shown here is derived from an EMBL/GenBank/DDBJ whole genome shotgun (WGS) entry which is preliminary data.</text>
</comment>
<dbReference type="GO" id="GO:0006270">
    <property type="term" value="P:DNA replication initiation"/>
    <property type="evidence" value="ECO:0007669"/>
    <property type="project" value="InterPro"/>
</dbReference>
<dbReference type="SUPFAM" id="SSF46785">
    <property type="entry name" value="Winged helix' DNA-binding domain"/>
    <property type="match status" value="1"/>
</dbReference>
<sequence>MGTTSNSKLIKYHNDLNKIKLPSFTEQEQNLLMGIISKIKDRPVDSTIKFTPRELAEFTTKNYTNKELGNILRILKEKFFKADFTILIEKDDMVGKETINLFQTFILWYSKDDLEYKNLLHVEMQVNPYFHYLVNNITDHFTKFSFLEFKEINGKYTKTLYRLLKQYKRTGFMHKKWEDFVDVMDFPKSLTMSDIDKILKSSIKELSEPKNLFNQDWISFRNLTYEKEKGKGRGRGGSVIGIKFNFVAESGYEQEDIHDEEIIDIELINKPTSPAIPIPVILRPETYIGVSIALMDLKTQRYNFLKIQNIFQNNDNQIVVELLNVDDNHKNSMYFESIKHLENFIRKNKR</sequence>
<dbReference type="RefSeq" id="WP_059435560.1">
    <property type="nucleotide sequence ID" value="NZ_FAVB01000011.1"/>
</dbReference>
<dbReference type="AlphaFoldDB" id="A0A0S4SY01"/>
<evidence type="ECO:0000256" key="1">
    <source>
        <dbReference type="ARBA" id="ARBA00038283"/>
    </source>
</evidence>
<dbReference type="Gene3D" id="1.10.10.10">
    <property type="entry name" value="Winged helix-like DNA-binding domain superfamily/Winged helix DNA-binding domain"/>
    <property type="match status" value="1"/>
</dbReference>
<comment type="similarity">
    <text evidence="1">Belongs to the initiator RepB protein family.</text>
</comment>
<evidence type="ECO:0000259" key="2">
    <source>
        <dbReference type="Pfam" id="PF01051"/>
    </source>
</evidence>
<protein>
    <submittedName>
        <fullName evidence="3">RepE</fullName>
    </submittedName>
</protein>
<keyword evidence="4" id="KW-1185">Reference proteome</keyword>
<accession>A0A0S4SY01</accession>
<evidence type="ECO:0000313" key="4">
    <source>
        <dbReference type="Proteomes" id="UP000052237"/>
    </source>
</evidence>
<gene>
    <name evidence="3" type="ORF">ERS686654_02158</name>
</gene>
<dbReference type="InterPro" id="IPR036390">
    <property type="entry name" value="WH_DNA-bd_sf"/>
</dbReference>
<dbReference type="InterPro" id="IPR036388">
    <property type="entry name" value="WH-like_DNA-bd_sf"/>
</dbReference>
<dbReference type="Pfam" id="PF01051">
    <property type="entry name" value="Rep3_N"/>
    <property type="match status" value="1"/>
</dbReference>